<evidence type="ECO:0000313" key="1">
    <source>
        <dbReference type="EMBL" id="CAI9734977.1"/>
    </source>
</evidence>
<gene>
    <name evidence="1" type="ORF">OCTVUL_1B024737</name>
</gene>
<evidence type="ECO:0000313" key="2">
    <source>
        <dbReference type="Proteomes" id="UP001162480"/>
    </source>
</evidence>
<dbReference type="EMBL" id="OX597830">
    <property type="protein sequence ID" value="CAI9734977.1"/>
    <property type="molecule type" value="Genomic_DNA"/>
</dbReference>
<dbReference type="Proteomes" id="UP001162480">
    <property type="component" value="Chromosome 17"/>
</dbReference>
<keyword evidence="2" id="KW-1185">Reference proteome</keyword>
<dbReference type="AlphaFoldDB" id="A0AA36FEU0"/>
<proteinExistence type="predicted"/>
<reference evidence="1" key="1">
    <citation type="submission" date="2023-08" db="EMBL/GenBank/DDBJ databases">
        <authorList>
            <person name="Alioto T."/>
            <person name="Alioto T."/>
            <person name="Gomez Garrido J."/>
        </authorList>
    </citation>
    <scope>NUCLEOTIDE SEQUENCE</scope>
</reference>
<sequence>MSITLACLSRRSDVERYPFPYGDTKELRLQYKICMITSTCYYYFCNIYWKYYCLSSDINSGNMNKLRDVLCQTSFD</sequence>
<organism evidence="1 2">
    <name type="scientific">Octopus vulgaris</name>
    <name type="common">Common octopus</name>
    <dbReference type="NCBI Taxonomy" id="6645"/>
    <lineage>
        <taxon>Eukaryota</taxon>
        <taxon>Metazoa</taxon>
        <taxon>Spiralia</taxon>
        <taxon>Lophotrochozoa</taxon>
        <taxon>Mollusca</taxon>
        <taxon>Cephalopoda</taxon>
        <taxon>Coleoidea</taxon>
        <taxon>Octopodiformes</taxon>
        <taxon>Octopoda</taxon>
        <taxon>Incirrata</taxon>
        <taxon>Octopodidae</taxon>
        <taxon>Octopus</taxon>
    </lineage>
</organism>
<name>A0AA36FEU0_OCTVU</name>
<protein>
    <submittedName>
        <fullName evidence="1">Uncharacterized protein</fullName>
    </submittedName>
</protein>
<accession>A0AA36FEU0</accession>